<dbReference type="RefSeq" id="XP_025425677.1">
    <property type="nucleotide sequence ID" value="XM_025569892.1"/>
</dbReference>
<keyword evidence="2" id="KW-1185">Reference proteome</keyword>
<organism evidence="2 3">
    <name type="scientific">Sipha flava</name>
    <name type="common">yellow sugarcane aphid</name>
    <dbReference type="NCBI Taxonomy" id="143950"/>
    <lineage>
        <taxon>Eukaryota</taxon>
        <taxon>Metazoa</taxon>
        <taxon>Ecdysozoa</taxon>
        <taxon>Arthropoda</taxon>
        <taxon>Hexapoda</taxon>
        <taxon>Insecta</taxon>
        <taxon>Pterygota</taxon>
        <taxon>Neoptera</taxon>
        <taxon>Paraneoptera</taxon>
        <taxon>Hemiptera</taxon>
        <taxon>Sternorrhyncha</taxon>
        <taxon>Aphidomorpha</taxon>
        <taxon>Aphidoidea</taxon>
        <taxon>Aphididae</taxon>
        <taxon>Sipha</taxon>
    </lineage>
</organism>
<protein>
    <submittedName>
        <fullName evidence="3">Uncharacterized protein LOC112694430</fullName>
    </submittedName>
</protein>
<sequence>MPVSSSGGGDNRPHDHNSSIGKIKKPSNASRSHNTDQDWTVKTSKKASQTKKAIQFDLPKVSTTKTDMNCSFTKKMRRVEYLELDEAKLLQDQVNSYKQTPWKYDKEVSWFTSEDAKIELFSLNMQMG</sequence>
<feature type="region of interest" description="Disordered" evidence="1">
    <location>
        <begin position="1"/>
        <end position="48"/>
    </location>
</feature>
<feature type="compositionally biased region" description="Gly residues" evidence="1">
    <location>
        <begin position="1"/>
        <end position="10"/>
    </location>
</feature>
<feature type="compositionally biased region" description="Polar residues" evidence="1">
    <location>
        <begin position="27"/>
        <end position="41"/>
    </location>
</feature>
<dbReference type="GeneID" id="112694430"/>
<evidence type="ECO:0000313" key="2">
    <source>
        <dbReference type="Proteomes" id="UP000694846"/>
    </source>
</evidence>
<dbReference type="OrthoDB" id="429597at2759"/>
<name>A0A8B8GTR0_9HEMI</name>
<evidence type="ECO:0000313" key="3">
    <source>
        <dbReference type="RefSeq" id="XP_025425677.1"/>
    </source>
</evidence>
<evidence type="ECO:0000256" key="1">
    <source>
        <dbReference type="SAM" id="MobiDB-lite"/>
    </source>
</evidence>
<reference evidence="3" key="1">
    <citation type="submission" date="2025-08" db="UniProtKB">
        <authorList>
            <consortium name="RefSeq"/>
        </authorList>
    </citation>
    <scope>IDENTIFICATION</scope>
    <source>
        <tissue evidence="3">Whole body</tissue>
    </source>
</reference>
<proteinExistence type="predicted"/>
<gene>
    <name evidence="3" type="primary">LOC112694430</name>
</gene>
<dbReference type="Proteomes" id="UP000694846">
    <property type="component" value="Unplaced"/>
</dbReference>
<dbReference type="AlphaFoldDB" id="A0A8B8GTR0"/>
<accession>A0A8B8GTR0</accession>